<evidence type="ECO:0000313" key="1">
    <source>
        <dbReference type="EMBL" id="SPD99023.1"/>
    </source>
</evidence>
<protein>
    <submittedName>
        <fullName evidence="1">Putative Dr-family adhesin</fullName>
    </submittedName>
</protein>
<proteinExistence type="predicted"/>
<sequence length="161" mass="17045">MKKKLIAAAVLFMTANMANAATLDNTSSVKADFEVVGGCTVSGTWTGEQVPAAVYQGSAKRVGVLGISLSGCTSQVYFEGNDKNSEGLPQATDPKGNKIVIIPSFDALNNLVSKDATLNVFYSKNSLNDGDTLSVEFVNRDQWNAKAGKHTMTLNVGTYSI</sequence>
<keyword evidence="1" id="KW-0614">Plasmid</keyword>
<accession>A0A0V9H850</accession>
<dbReference type="EMBL" id="LT985252">
    <property type="protein sequence ID" value="SPD99023.1"/>
    <property type="molecule type" value="Genomic_DNA"/>
</dbReference>
<geneLocation type="plasmid" evidence="1">
    <name>RCS51_p</name>
</geneLocation>
<name>A0A0V9H850_ECOLX</name>
<organism evidence="1">
    <name type="scientific">Escherichia coli</name>
    <dbReference type="NCBI Taxonomy" id="562"/>
    <lineage>
        <taxon>Bacteria</taxon>
        <taxon>Pseudomonadati</taxon>
        <taxon>Pseudomonadota</taxon>
        <taxon>Gammaproteobacteria</taxon>
        <taxon>Enterobacterales</taxon>
        <taxon>Enterobacteriaceae</taxon>
        <taxon>Escherichia</taxon>
    </lineage>
</organism>
<reference evidence="1" key="1">
    <citation type="submission" date="2018-02" db="EMBL/GenBank/DDBJ databases">
        <authorList>
            <person name="Cohen D.B."/>
            <person name="Kent A.D."/>
        </authorList>
    </citation>
    <scope>NUCLEOTIDE SEQUENCE</scope>
    <source>
        <strain evidence="1">666</strain>
    </source>
</reference>
<dbReference type="AlphaFoldDB" id="A0A0V9H850"/>
<dbReference type="RefSeq" id="WP_001545321.1">
    <property type="nucleotide sequence ID" value="NZ_AP022004.1"/>
</dbReference>
<gene>
    <name evidence="1" type="ORF">RCS51_P0041</name>
</gene>